<dbReference type="Pfam" id="PF12697">
    <property type="entry name" value="Abhydrolase_6"/>
    <property type="match status" value="1"/>
</dbReference>
<dbReference type="PANTHER" id="PTHR43194">
    <property type="entry name" value="HYDROLASE ALPHA/BETA FOLD FAMILY"/>
    <property type="match status" value="1"/>
</dbReference>
<dbReference type="SUPFAM" id="SSF53474">
    <property type="entry name" value="alpha/beta-Hydrolases"/>
    <property type="match status" value="1"/>
</dbReference>
<dbReference type="Proteomes" id="UP000076154">
    <property type="component" value="Unassembled WGS sequence"/>
</dbReference>
<evidence type="ECO:0000259" key="1">
    <source>
        <dbReference type="Pfam" id="PF12697"/>
    </source>
</evidence>
<dbReference type="OrthoDB" id="94039at2759"/>
<reference evidence="2" key="1">
    <citation type="submission" date="2018-04" db="EMBL/GenBank/DDBJ databases">
        <title>Whole genome sequencing of Hypsizygus marmoreus.</title>
        <authorList>
            <person name="Choi I.-G."/>
            <person name="Min B."/>
            <person name="Kim J.-G."/>
            <person name="Kim S."/>
            <person name="Oh Y.-L."/>
            <person name="Kong W.-S."/>
            <person name="Park H."/>
            <person name="Jeong J."/>
            <person name="Song E.-S."/>
        </authorList>
    </citation>
    <scope>NUCLEOTIDE SEQUENCE [LARGE SCALE GENOMIC DNA]</scope>
    <source>
        <strain evidence="2">51987-8</strain>
    </source>
</reference>
<feature type="domain" description="AB hydrolase-1" evidence="1">
    <location>
        <begin position="41"/>
        <end position="334"/>
    </location>
</feature>
<dbReference type="Gene3D" id="3.40.50.1820">
    <property type="entry name" value="alpha/beta hydrolase"/>
    <property type="match status" value="1"/>
</dbReference>
<organism evidence="2 3">
    <name type="scientific">Hypsizygus marmoreus</name>
    <name type="common">White beech mushroom</name>
    <name type="synonym">Agaricus marmoreus</name>
    <dbReference type="NCBI Taxonomy" id="39966"/>
    <lineage>
        <taxon>Eukaryota</taxon>
        <taxon>Fungi</taxon>
        <taxon>Dikarya</taxon>
        <taxon>Basidiomycota</taxon>
        <taxon>Agaricomycotina</taxon>
        <taxon>Agaricomycetes</taxon>
        <taxon>Agaricomycetidae</taxon>
        <taxon>Agaricales</taxon>
        <taxon>Tricholomatineae</taxon>
        <taxon>Lyophyllaceae</taxon>
        <taxon>Hypsizygus</taxon>
    </lineage>
</organism>
<dbReference type="InterPro" id="IPR029058">
    <property type="entry name" value="AB_hydrolase_fold"/>
</dbReference>
<name>A0A369J5F3_HYPMA</name>
<evidence type="ECO:0000313" key="2">
    <source>
        <dbReference type="EMBL" id="RDB15645.1"/>
    </source>
</evidence>
<evidence type="ECO:0000313" key="3">
    <source>
        <dbReference type="Proteomes" id="UP000076154"/>
    </source>
</evidence>
<dbReference type="AlphaFoldDB" id="A0A369J5F3"/>
<dbReference type="EMBL" id="LUEZ02000146">
    <property type="protein sequence ID" value="RDB15645.1"/>
    <property type="molecule type" value="Genomic_DNA"/>
</dbReference>
<dbReference type="InterPro" id="IPR050228">
    <property type="entry name" value="Carboxylesterase_BioH"/>
</dbReference>
<accession>A0A369J5F3</accession>
<keyword evidence="3" id="KW-1185">Reference proteome</keyword>
<proteinExistence type="predicted"/>
<gene>
    <name evidence="2" type="primary">mpaH_2</name>
    <name evidence="2" type="ORF">Hypma_004024</name>
</gene>
<dbReference type="GO" id="GO:0016787">
    <property type="term" value="F:hydrolase activity"/>
    <property type="evidence" value="ECO:0007669"/>
    <property type="project" value="UniProtKB-KW"/>
</dbReference>
<comment type="caution">
    <text evidence="2">The sequence shown here is derived from an EMBL/GenBank/DDBJ whole genome shotgun (WGS) entry which is preliminary data.</text>
</comment>
<sequence>MSDFQTATIRLDPQPGSYPLHVLANWYRPKAWLDDEDGYTFVLLHAVGMHKETWETTIEHLFELSTGTSMIARSPFKIRDVFSIESPNHGESAVLNEVALKEHFGDSWPTRATAAAVHQFLTAGVTRGAKVDFTKRKLVGIGHSIGAAALFLLRDETPRVQFESIIAIEPGISVKELPETKISSQALTAWTWLRRDVWSSRSAAKKELLSTPVHQTWDPRELDLYVKYALRIHPAKAYAPPFSFNGVTTCLTKEQEAASYRSEHLVVDAMEAYTATTREIPVHLVFGTIHDVGTPGLQQILSDKTAGRTPASVTYVEGAGHLAVQQKPEDVAEAIFAIMSVPPRAKGRL</sequence>
<protein>
    <submittedName>
        <fullName evidence="2">Abhydrolase domain-containing protein mpaH</fullName>
    </submittedName>
</protein>
<dbReference type="InParanoid" id="A0A369J5F3"/>
<dbReference type="InterPro" id="IPR000073">
    <property type="entry name" value="AB_hydrolase_1"/>
</dbReference>
<dbReference type="PANTHER" id="PTHR43194:SF2">
    <property type="entry name" value="PEROXISOMAL MEMBRANE PROTEIN LPX1"/>
    <property type="match status" value="1"/>
</dbReference>